<evidence type="ECO:0000259" key="10">
    <source>
        <dbReference type="Pfam" id="PF00125"/>
    </source>
</evidence>
<proteinExistence type="inferred from homology"/>
<evidence type="ECO:0000256" key="5">
    <source>
        <dbReference type="ARBA" id="ARBA00022499"/>
    </source>
</evidence>
<name>A0A9P0E4J0_NEZVI</name>
<dbReference type="PANTHER" id="PTHR23430">
    <property type="entry name" value="HISTONE H2A"/>
    <property type="match status" value="1"/>
</dbReference>
<dbReference type="InterPro" id="IPR002119">
    <property type="entry name" value="Histone_H2A"/>
</dbReference>
<evidence type="ECO:0000256" key="2">
    <source>
        <dbReference type="ARBA" id="ARBA00004286"/>
    </source>
</evidence>
<evidence type="ECO:0000256" key="3">
    <source>
        <dbReference type="ARBA" id="ARBA00010691"/>
    </source>
</evidence>
<dbReference type="SMART" id="SM00414">
    <property type="entry name" value="H2A"/>
    <property type="match status" value="1"/>
</dbReference>
<keyword evidence="6 9" id="KW-0238">DNA-binding</keyword>
<evidence type="ECO:0000256" key="6">
    <source>
        <dbReference type="ARBA" id="ARBA00023125"/>
    </source>
</evidence>
<evidence type="ECO:0000256" key="4">
    <source>
        <dbReference type="ARBA" id="ARBA00022454"/>
    </source>
</evidence>
<dbReference type="GO" id="GO:0003677">
    <property type="term" value="F:DNA binding"/>
    <property type="evidence" value="ECO:0007669"/>
    <property type="project" value="UniProtKB-KW"/>
</dbReference>
<dbReference type="InterPro" id="IPR009072">
    <property type="entry name" value="Histone-fold"/>
</dbReference>
<dbReference type="CDD" id="cd00074">
    <property type="entry name" value="HFD_H2A"/>
    <property type="match status" value="1"/>
</dbReference>
<dbReference type="GO" id="GO:0005634">
    <property type="term" value="C:nucleus"/>
    <property type="evidence" value="ECO:0007669"/>
    <property type="project" value="UniProtKB-SubCell"/>
</dbReference>
<keyword evidence="7 9" id="KW-0539">Nucleus</keyword>
<keyword evidence="12" id="KW-1185">Reference proteome</keyword>
<gene>
    <name evidence="11" type="ORF">NEZAVI_LOCUS1249</name>
</gene>
<dbReference type="EMBL" id="OV725077">
    <property type="protein sequence ID" value="CAH1389973.1"/>
    <property type="molecule type" value="Genomic_DNA"/>
</dbReference>
<dbReference type="InterPro" id="IPR032458">
    <property type="entry name" value="Histone_H2A_CS"/>
</dbReference>
<dbReference type="Proteomes" id="UP001152798">
    <property type="component" value="Chromosome 1"/>
</dbReference>
<evidence type="ECO:0000256" key="9">
    <source>
        <dbReference type="RuleBase" id="RU003767"/>
    </source>
</evidence>
<keyword evidence="4 9" id="KW-0158">Chromosome</keyword>
<dbReference type="InterPro" id="IPR007125">
    <property type="entry name" value="H2A/H2B/H3"/>
</dbReference>
<evidence type="ECO:0000256" key="7">
    <source>
        <dbReference type="ARBA" id="ARBA00023242"/>
    </source>
</evidence>
<comment type="subunit">
    <text evidence="9">The nucleosome is a histone octamer containing two molecules each of H2A, H2B, H3 and H4 assembled in one H3-H4 heterotetramer and two H2A-H2B heterodimers. The octamer wraps approximately 147 bp of DNA.</text>
</comment>
<keyword evidence="5" id="KW-1017">Isopeptide bond</keyword>
<evidence type="ECO:0000313" key="11">
    <source>
        <dbReference type="EMBL" id="CAH1389973.1"/>
    </source>
</evidence>
<dbReference type="GO" id="GO:0000786">
    <property type="term" value="C:nucleosome"/>
    <property type="evidence" value="ECO:0007669"/>
    <property type="project" value="UniProtKB-KW"/>
</dbReference>
<dbReference type="OrthoDB" id="9419637at2759"/>
<evidence type="ECO:0000313" key="12">
    <source>
        <dbReference type="Proteomes" id="UP001152798"/>
    </source>
</evidence>
<evidence type="ECO:0000256" key="8">
    <source>
        <dbReference type="ARBA" id="ARBA00023269"/>
    </source>
</evidence>
<dbReference type="GO" id="GO:0046982">
    <property type="term" value="F:protein heterodimerization activity"/>
    <property type="evidence" value="ECO:0007669"/>
    <property type="project" value="InterPro"/>
</dbReference>
<accession>A0A9P0E4J0</accession>
<dbReference type="SUPFAM" id="SSF47113">
    <property type="entry name" value="Histone-fold"/>
    <property type="match status" value="1"/>
</dbReference>
<dbReference type="GO" id="GO:0030527">
    <property type="term" value="F:structural constituent of chromatin"/>
    <property type="evidence" value="ECO:0007669"/>
    <property type="project" value="InterPro"/>
</dbReference>
<dbReference type="PROSITE" id="PS00046">
    <property type="entry name" value="HISTONE_H2A"/>
    <property type="match status" value="1"/>
</dbReference>
<reference evidence="11" key="1">
    <citation type="submission" date="2022-01" db="EMBL/GenBank/DDBJ databases">
        <authorList>
            <person name="King R."/>
        </authorList>
    </citation>
    <scope>NUCLEOTIDE SEQUENCE</scope>
</reference>
<protein>
    <recommendedName>
        <fullName evidence="9">Histone H2A</fullName>
    </recommendedName>
</protein>
<comment type="similarity">
    <text evidence="3 9">Belongs to the histone H2A family.</text>
</comment>
<feature type="domain" description="Core Histone H2A/H2B/H3" evidence="10">
    <location>
        <begin position="10"/>
        <end position="83"/>
    </location>
</feature>
<organism evidence="11 12">
    <name type="scientific">Nezara viridula</name>
    <name type="common">Southern green stink bug</name>
    <name type="synonym">Cimex viridulus</name>
    <dbReference type="NCBI Taxonomy" id="85310"/>
    <lineage>
        <taxon>Eukaryota</taxon>
        <taxon>Metazoa</taxon>
        <taxon>Ecdysozoa</taxon>
        <taxon>Arthropoda</taxon>
        <taxon>Hexapoda</taxon>
        <taxon>Insecta</taxon>
        <taxon>Pterygota</taxon>
        <taxon>Neoptera</taxon>
        <taxon>Paraneoptera</taxon>
        <taxon>Hemiptera</taxon>
        <taxon>Heteroptera</taxon>
        <taxon>Panheteroptera</taxon>
        <taxon>Pentatomomorpha</taxon>
        <taxon>Pentatomoidea</taxon>
        <taxon>Pentatomidae</taxon>
        <taxon>Pentatominae</taxon>
        <taxon>Nezara</taxon>
    </lineage>
</organism>
<comment type="subcellular location">
    <subcellularLocation>
        <location evidence="2">Chromosome</location>
    </subcellularLocation>
    <subcellularLocation>
        <location evidence="1 9">Nucleus</location>
    </subcellularLocation>
</comment>
<dbReference type="Gene3D" id="1.10.20.10">
    <property type="entry name" value="Histone, subunit A"/>
    <property type="match status" value="1"/>
</dbReference>
<sequence length="116" mass="13347">MSDRKSTSVKRKNVTRSLRCGLTFPVGRIHRHLKHGWYAKRIRNKAAIFLTAVLEYLVTEVVTMGGNMARASQNKRVMPKHLLLGLMNDEELKKLVAELYNPKMSTKPEIKIKTEK</sequence>
<keyword evidence="8 9" id="KW-0544">Nucleosome core</keyword>
<dbReference type="AlphaFoldDB" id="A0A9P0E4J0"/>
<evidence type="ECO:0000256" key="1">
    <source>
        <dbReference type="ARBA" id="ARBA00004123"/>
    </source>
</evidence>
<dbReference type="Pfam" id="PF00125">
    <property type="entry name" value="Histone"/>
    <property type="match status" value="1"/>
</dbReference>
<dbReference type="PRINTS" id="PR00620">
    <property type="entry name" value="HISTONEH2A"/>
</dbReference>